<dbReference type="EMBL" id="JAEMNX010000002">
    <property type="protein sequence ID" value="MBJ7536716.1"/>
    <property type="molecule type" value="Genomic_DNA"/>
</dbReference>
<dbReference type="Proteomes" id="UP000628710">
    <property type="component" value="Unassembled WGS sequence"/>
</dbReference>
<keyword evidence="1" id="KW-0812">Transmembrane</keyword>
<dbReference type="AlphaFoldDB" id="A0A934JJ39"/>
<gene>
    <name evidence="2" type="ORF">I8J31_03385</name>
</gene>
<accession>A0A934JJ39</accession>
<feature type="transmembrane region" description="Helical" evidence="1">
    <location>
        <begin position="12"/>
        <end position="33"/>
    </location>
</feature>
<feature type="transmembrane region" description="Helical" evidence="1">
    <location>
        <begin position="88"/>
        <end position="107"/>
    </location>
</feature>
<sequence>MIITLTTPAMLFPAVSLLLLAYTNRFVTLASIIRTFDPKLENDNTTEQITNLRQRIYLIRRMQEAGVISFFLCVMSMMAIYLEYQQVGSYIFGGSLIFLMYSLFLSVREIRISCDALDLHLQHFNTNFRKRGRRKPNSADNNGAT</sequence>
<organism evidence="2 3">
    <name type="scientific">Marinomonas transparens</name>
    <dbReference type="NCBI Taxonomy" id="2795388"/>
    <lineage>
        <taxon>Bacteria</taxon>
        <taxon>Pseudomonadati</taxon>
        <taxon>Pseudomonadota</taxon>
        <taxon>Gammaproteobacteria</taxon>
        <taxon>Oceanospirillales</taxon>
        <taxon>Oceanospirillaceae</taxon>
        <taxon>Marinomonas</taxon>
    </lineage>
</organism>
<keyword evidence="3" id="KW-1185">Reference proteome</keyword>
<dbReference type="InterPro" id="IPR021279">
    <property type="entry name" value="DUF2721"/>
</dbReference>
<evidence type="ECO:0000313" key="3">
    <source>
        <dbReference type="Proteomes" id="UP000628710"/>
    </source>
</evidence>
<comment type="caution">
    <text evidence="2">The sequence shown here is derived from an EMBL/GenBank/DDBJ whole genome shotgun (WGS) entry which is preliminary data.</text>
</comment>
<proteinExistence type="predicted"/>
<reference evidence="2" key="1">
    <citation type="submission" date="2020-12" db="EMBL/GenBank/DDBJ databases">
        <title>Marinomonas arctica sp. nov., a psychrotolerant bacterium isolated from the Arctic.</title>
        <authorList>
            <person name="Zhang Y."/>
        </authorList>
    </citation>
    <scope>NUCLEOTIDE SEQUENCE</scope>
    <source>
        <strain evidence="2">C1424</strain>
    </source>
</reference>
<protein>
    <submittedName>
        <fullName evidence="2">DUF2721 domain-containing protein</fullName>
    </submittedName>
</protein>
<evidence type="ECO:0000256" key="1">
    <source>
        <dbReference type="SAM" id="Phobius"/>
    </source>
</evidence>
<dbReference type="Pfam" id="PF11026">
    <property type="entry name" value="DUF2721"/>
    <property type="match status" value="1"/>
</dbReference>
<dbReference type="RefSeq" id="WP_199466890.1">
    <property type="nucleotide sequence ID" value="NZ_JAEMNX010000002.1"/>
</dbReference>
<keyword evidence="1" id="KW-0472">Membrane</keyword>
<feature type="transmembrane region" description="Helical" evidence="1">
    <location>
        <begin position="65"/>
        <end position="82"/>
    </location>
</feature>
<evidence type="ECO:0000313" key="2">
    <source>
        <dbReference type="EMBL" id="MBJ7536716.1"/>
    </source>
</evidence>
<name>A0A934JJ39_9GAMM</name>
<keyword evidence="1" id="KW-1133">Transmembrane helix</keyword>